<dbReference type="PANTHER" id="PTHR30349:SF90">
    <property type="entry name" value="TYROSINE RECOMBINASE XERD"/>
    <property type="match status" value="1"/>
</dbReference>
<name>A0A1J5P8G1_9ZZZZ</name>
<dbReference type="InterPro" id="IPR013762">
    <property type="entry name" value="Integrase-like_cat_sf"/>
</dbReference>
<dbReference type="InterPro" id="IPR050090">
    <property type="entry name" value="Tyrosine_recombinase_XerCD"/>
</dbReference>
<keyword evidence="8" id="KW-0131">Cell cycle</keyword>
<evidence type="ECO:0000256" key="7">
    <source>
        <dbReference type="ARBA" id="ARBA00023172"/>
    </source>
</evidence>
<keyword evidence="6" id="KW-0238">DNA-binding</keyword>
<dbReference type="Pfam" id="PF00589">
    <property type="entry name" value="Phage_integrase"/>
    <property type="match status" value="1"/>
</dbReference>
<comment type="caution">
    <text evidence="11">The sequence shown here is derived from an EMBL/GenBank/DDBJ whole genome shotgun (WGS) entry which is preliminary data.</text>
</comment>
<dbReference type="AlphaFoldDB" id="A0A1J5P8G1"/>
<evidence type="ECO:0000313" key="11">
    <source>
        <dbReference type="EMBL" id="OIQ67542.1"/>
    </source>
</evidence>
<organism evidence="11">
    <name type="scientific">mine drainage metagenome</name>
    <dbReference type="NCBI Taxonomy" id="410659"/>
    <lineage>
        <taxon>unclassified sequences</taxon>
        <taxon>metagenomes</taxon>
        <taxon>ecological metagenomes</taxon>
    </lineage>
</organism>
<dbReference type="InterPro" id="IPR004107">
    <property type="entry name" value="Integrase_SAM-like_N"/>
</dbReference>
<dbReference type="InterPro" id="IPR023009">
    <property type="entry name" value="Tyrosine_recombinase_XerC/XerD"/>
</dbReference>
<sequence length="311" mass="34647">MSALPMTRWIATFLEAQAAELDAARHTRLAYGRALLDFSEWLAHRKLHFATATRANIEDYLIDCDARGLSKATRARRLSSIRQLYRFAHDEGWRDDNPALQISGPGKAQRLPTTLSIAEVEALLDAARTQGRESDRIRNTCLMELLYATGMRVSELVTLPVSAARGDPRMLLVMGKGNKERMVPLSPPARAALRDWLSLRDASEAEAVAARKPPSRFLFPSRAAEGHMTRQRFFLLIKDFAVAGGVDAAKVTPHTLRHAFATHLLANGADLRVIQTLLGHADISTTEIYTHVLDERLRALVLDHHPLARKP</sequence>
<reference evidence="11" key="1">
    <citation type="submission" date="2016-10" db="EMBL/GenBank/DDBJ databases">
        <title>Sequence of Gallionella enrichment culture.</title>
        <authorList>
            <person name="Poehlein A."/>
            <person name="Muehling M."/>
            <person name="Daniel R."/>
        </authorList>
    </citation>
    <scope>NUCLEOTIDE SEQUENCE</scope>
</reference>
<evidence type="ECO:0000259" key="10">
    <source>
        <dbReference type="PROSITE" id="PS51900"/>
    </source>
</evidence>
<keyword evidence="4" id="KW-0159">Chromosome partition</keyword>
<evidence type="ECO:0000256" key="5">
    <source>
        <dbReference type="ARBA" id="ARBA00022908"/>
    </source>
</evidence>
<dbReference type="PANTHER" id="PTHR30349">
    <property type="entry name" value="PHAGE INTEGRASE-RELATED"/>
    <property type="match status" value="1"/>
</dbReference>
<keyword evidence="3" id="KW-0132">Cell division</keyword>
<dbReference type="PROSITE" id="PS51898">
    <property type="entry name" value="TYR_RECOMBINASE"/>
    <property type="match status" value="1"/>
</dbReference>
<dbReference type="InterPro" id="IPR044068">
    <property type="entry name" value="CB"/>
</dbReference>
<evidence type="ECO:0000256" key="3">
    <source>
        <dbReference type="ARBA" id="ARBA00022618"/>
    </source>
</evidence>
<evidence type="ECO:0000256" key="4">
    <source>
        <dbReference type="ARBA" id="ARBA00022829"/>
    </source>
</evidence>
<proteinExistence type="inferred from homology"/>
<dbReference type="EMBL" id="MLJW01005860">
    <property type="protein sequence ID" value="OIQ67542.1"/>
    <property type="molecule type" value="Genomic_DNA"/>
</dbReference>
<dbReference type="InterPro" id="IPR002104">
    <property type="entry name" value="Integrase_catalytic"/>
</dbReference>
<dbReference type="HAMAP" id="MF_01808">
    <property type="entry name" value="Recomb_XerC_XerD"/>
    <property type="match status" value="1"/>
</dbReference>
<feature type="domain" description="Tyr recombinase" evidence="9">
    <location>
        <begin position="110"/>
        <end position="302"/>
    </location>
</feature>
<keyword evidence="5" id="KW-0229">DNA integration</keyword>
<dbReference type="InterPro" id="IPR011010">
    <property type="entry name" value="DNA_brk_join_enz"/>
</dbReference>
<feature type="domain" description="Core-binding (CB)" evidence="10">
    <location>
        <begin position="4"/>
        <end position="89"/>
    </location>
</feature>
<dbReference type="GO" id="GO:0051301">
    <property type="term" value="P:cell division"/>
    <property type="evidence" value="ECO:0007669"/>
    <property type="project" value="UniProtKB-KW"/>
</dbReference>
<protein>
    <submittedName>
        <fullName evidence="11">Tyrosine recombinase XerD</fullName>
    </submittedName>
</protein>
<dbReference type="InterPro" id="IPR010998">
    <property type="entry name" value="Integrase_recombinase_N"/>
</dbReference>
<dbReference type="GO" id="GO:0005737">
    <property type="term" value="C:cytoplasm"/>
    <property type="evidence" value="ECO:0007669"/>
    <property type="project" value="UniProtKB-SubCell"/>
</dbReference>
<dbReference type="GO" id="GO:0003677">
    <property type="term" value="F:DNA binding"/>
    <property type="evidence" value="ECO:0007669"/>
    <property type="project" value="UniProtKB-KW"/>
</dbReference>
<dbReference type="Gene3D" id="1.10.150.130">
    <property type="match status" value="1"/>
</dbReference>
<evidence type="ECO:0000256" key="1">
    <source>
        <dbReference type="ARBA" id="ARBA00004496"/>
    </source>
</evidence>
<evidence type="ECO:0000256" key="6">
    <source>
        <dbReference type="ARBA" id="ARBA00023125"/>
    </source>
</evidence>
<evidence type="ECO:0000259" key="9">
    <source>
        <dbReference type="PROSITE" id="PS51898"/>
    </source>
</evidence>
<dbReference type="SUPFAM" id="SSF56349">
    <property type="entry name" value="DNA breaking-rejoining enzymes"/>
    <property type="match status" value="1"/>
</dbReference>
<dbReference type="Pfam" id="PF02899">
    <property type="entry name" value="Phage_int_SAM_1"/>
    <property type="match status" value="1"/>
</dbReference>
<dbReference type="Gene3D" id="1.10.443.10">
    <property type="entry name" value="Intergrase catalytic core"/>
    <property type="match status" value="1"/>
</dbReference>
<comment type="subcellular location">
    <subcellularLocation>
        <location evidence="1">Cytoplasm</location>
    </subcellularLocation>
</comment>
<dbReference type="PROSITE" id="PS51900">
    <property type="entry name" value="CB"/>
    <property type="match status" value="1"/>
</dbReference>
<dbReference type="NCBIfam" id="NF001399">
    <property type="entry name" value="PRK00283.1"/>
    <property type="match status" value="1"/>
</dbReference>
<keyword evidence="2" id="KW-0963">Cytoplasm</keyword>
<keyword evidence="7" id="KW-0233">DNA recombination</keyword>
<evidence type="ECO:0000256" key="8">
    <source>
        <dbReference type="ARBA" id="ARBA00023306"/>
    </source>
</evidence>
<dbReference type="CDD" id="cd00798">
    <property type="entry name" value="INT_XerDC_C"/>
    <property type="match status" value="1"/>
</dbReference>
<dbReference type="GO" id="GO:0006310">
    <property type="term" value="P:DNA recombination"/>
    <property type="evidence" value="ECO:0007669"/>
    <property type="project" value="UniProtKB-KW"/>
</dbReference>
<dbReference type="GO" id="GO:0007059">
    <property type="term" value="P:chromosome segregation"/>
    <property type="evidence" value="ECO:0007669"/>
    <property type="project" value="UniProtKB-KW"/>
</dbReference>
<dbReference type="GO" id="GO:0015074">
    <property type="term" value="P:DNA integration"/>
    <property type="evidence" value="ECO:0007669"/>
    <property type="project" value="UniProtKB-KW"/>
</dbReference>
<gene>
    <name evidence="11" type="primary">xerD_50</name>
    <name evidence="11" type="ORF">GALL_508780</name>
</gene>
<accession>A0A1J5P8G1</accession>
<evidence type="ECO:0000256" key="2">
    <source>
        <dbReference type="ARBA" id="ARBA00022490"/>
    </source>
</evidence>